<proteinExistence type="predicted"/>
<organism evidence="1 2">
    <name type="scientific">Chaetomium strumarium</name>
    <dbReference type="NCBI Taxonomy" id="1170767"/>
    <lineage>
        <taxon>Eukaryota</taxon>
        <taxon>Fungi</taxon>
        <taxon>Dikarya</taxon>
        <taxon>Ascomycota</taxon>
        <taxon>Pezizomycotina</taxon>
        <taxon>Sordariomycetes</taxon>
        <taxon>Sordariomycetidae</taxon>
        <taxon>Sordariales</taxon>
        <taxon>Chaetomiaceae</taxon>
        <taxon>Chaetomium</taxon>
    </lineage>
</organism>
<reference evidence="1" key="2">
    <citation type="submission" date="2023-06" db="EMBL/GenBank/DDBJ databases">
        <authorList>
            <consortium name="Lawrence Berkeley National Laboratory"/>
            <person name="Mondo S.J."/>
            <person name="Hensen N."/>
            <person name="Bonometti L."/>
            <person name="Westerberg I."/>
            <person name="Brannstrom I.O."/>
            <person name="Guillou S."/>
            <person name="Cros-Aarteil S."/>
            <person name="Calhoun S."/>
            <person name="Haridas S."/>
            <person name="Kuo A."/>
            <person name="Pangilinan J."/>
            <person name="Riley R."/>
            <person name="Labutti K."/>
            <person name="Andreopoulos B."/>
            <person name="Lipzen A."/>
            <person name="Chen C."/>
            <person name="Yanf M."/>
            <person name="Daum C."/>
            <person name="Ng V."/>
            <person name="Clum A."/>
            <person name="Steindorff A."/>
            <person name="Ohm R."/>
            <person name="Martin F."/>
            <person name="Silar P."/>
            <person name="Natvig D."/>
            <person name="Lalanne C."/>
            <person name="Gautier V."/>
            <person name="Ament-Velasquez S.L."/>
            <person name="Kruys A."/>
            <person name="Hutchinson M.I."/>
            <person name="Powell A.J."/>
            <person name="Barry K."/>
            <person name="Miller A.N."/>
            <person name="Grigoriev I.V."/>
            <person name="Debuchy R."/>
            <person name="Gladieux P."/>
            <person name="Thoren M.H."/>
            <person name="Johannesson H."/>
        </authorList>
    </citation>
    <scope>NUCLEOTIDE SEQUENCE</scope>
    <source>
        <strain evidence="1">CBS 333.67</strain>
    </source>
</reference>
<dbReference type="GeneID" id="87888930"/>
<keyword evidence="2" id="KW-1185">Reference proteome</keyword>
<dbReference type="Proteomes" id="UP001273166">
    <property type="component" value="Unassembled WGS sequence"/>
</dbReference>
<comment type="caution">
    <text evidence="1">The sequence shown here is derived from an EMBL/GenBank/DDBJ whole genome shotgun (WGS) entry which is preliminary data.</text>
</comment>
<sequence>MWKTYTLWTVRALRCATGVPSQATGERLGYGFADPSDVLAQSTRFEASILHTKAPSEILIDLGQCVLHSPYPLLLAAPE</sequence>
<protein>
    <submittedName>
        <fullName evidence="1">Uncharacterized protein</fullName>
    </submittedName>
</protein>
<gene>
    <name evidence="1" type="ORF">B0T15DRAFT_544743</name>
</gene>
<dbReference type="AlphaFoldDB" id="A0AAJ0LY11"/>
<name>A0AAJ0LY11_9PEZI</name>
<dbReference type="RefSeq" id="XP_062717600.1">
    <property type="nucleotide sequence ID" value="XM_062870101.1"/>
</dbReference>
<evidence type="ECO:0000313" key="2">
    <source>
        <dbReference type="Proteomes" id="UP001273166"/>
    </source>
</evidence>
<evidence type="ECO:0000313" key="1">
    <source>
        <dbReference type="EMBL" id="KAK3301820.1"/>
    </source>
</evidence>
<reference evidence="1" key="1">
    <citation type="journal article" date="2023" name="Mol. Phylogenet. Evol.">
        <title>Genome-scale phylogeny and comparative genomics of the fungal order Sordariales.</title>
        <authorList>
            <person name="Hensen N."/>
            <person name="Bonometti L."/>
            <person name="Westerberg I."/>
            <person name="Brannstrom I.O."/>
            <person name="Guillou S."/>
            <person name="Cros-Aarteil S."/>
            <person name="Calhoun S."/>
            <person name="Haridas S."/>
            <person name="Kuo A."/>
            <person name="Mondo S."/>
            <person name="Pangilinan J."/>
            <person name="Riley R."/>
            <person name="LaButti K."/>
            <person name="Andreopoulos B."/>
            <person name="Lipzen A."/>
            <person name="Chen C."/>
            <person name="Yan M."/>
            <person name="Daum C."/>
            <person name="Ng V."/>
            <person name="Clum A."/>
            <person name="Steindorff A."/>
            <person name="Ohm R.A."/>
            <person name="Martin F."/>
            <person name="Silar P."/>
            <person name="Natvig D.O."/>
            <person name="Lalanne C."/>
            <person name="Gautier V."/>
            <person name="Ament-Velasquez S.L."/>
            <person name="Kruys A."/>
            <person name="Hutchinson M.I."/>
            <person name="Powell A.J."/>
            <person name="Barry K."/>
            <person name="Miller A.N."/>
            <person name="Grigoriev I.V."/>
            <person name="Debuchy R."/>
            <person name="Gladieux P."/>
            <person name="Hiltunen Thoren M."/>
            <person name="Johannesson H."/>
        </authorList>
    </citation>
    <scope>NUCLEOTIDE SEQUENCE</scope>
    <source>
        <strain evidence="1">CBS 333.67</strain>
    </source>
</reference>
<dbReference type="EMBL" id="JAUDZG010000008">
    <property type="protein sequence ID" value="KAK3301820.1"/>
    <property type="molecule type" value="Genomic_DNA"/>
</dbReference>
<accession>A0AAJ0LY11</accession>